<accession>A0A9P9D1L9</accession>
<dbReference type="Pfam" id="PF01494">
    <property type="entry name" value="FAD_binding_3"/>
    <property type="match status" value="1"/>
</dbReference>
<evidence type="ECO:0000256" key="4">
    <source>
        <dbReference type="ARBA" id="ARBA00023002"/>
    </source>
</evidence>
<dbReference type="GO" id="GO:0016709">
    <property type="term" value="F:oxidoreductase activity, acting on paired donors, with incorporation or reduction of molecular oxygen, NAD(P)H as one donor, and incorporation of one atom of oxygen"/>
    <property type="evidence" value="ECO:0007669"/>
    <property type="project" value="UniProtKB-ARBA"/>
</dbReference>
<keyword evidence="8" id="KW-1185">Reference proteome</keyword>
<feature type="transmembrane region" description="Helical" evidence="5">
    <location>
        <begin position="6"/>
        <end position="23"/>
    </location>
</feature>
<organism evidence="7 8">
    <name type="scientific">Dactylonectria macrodidyma</name>
    <dbReference type="NCBI Taxonomy" id="307937"/>
    <lineage>
        <taxon>Eukaryota</taxon>
        <taxon>Fungi</taxon>
        <taxon>Dikarya</taxon>
        <taxon>Ascomycota</taxon>
        <taxon>Pezizomycotina</taxon>
        <taxon>Sordariomycetes</taxon>
        <taxon>Hypocreomycetidae</taxon>
        <taxon>Hypocreales</taxon>
        <taxon>Nectriaceae</taxon>
        <taxon>Dactylonectria</taxon>
    </lineage>
</organism>
<evidence type="ECO:0000313" key="7">
    <source>
        <dbReference type="EMBL" id="KAH7110933.1"/>
    </source>
</evidence>
<dbReference type="InterPro" id="IPR036188">
    <property type="entry name" value="FAD/NAD-bd_sf"/>
</dbReference>
<dbReference type="PRINTS" id="PR00420">
    <property type="entry name" value="RNGMNOXGNASE"/>
</dbReference>
<dbReference type="GO" id="GO:0071949">
    <property type="term" value="F:FAD binding"/>
    <property type="evidence" value="ECO:0007669"/>
    <property type="project" value="InterPro"/>
</dbReference>
<evidence type="ECO:0000259" key="6">
    <source>
        <dbReference type="Pfam" id="PF01494"/>
    </source>
</evidence>
<dbReference type="OrthoDB" id="2096480at2759"/>
<evidence type="ECO:0000256" key="3">
    <source>
        <dbReference type="ARBA" id="ARBA00022827"/>
    </source>
</evidence>
<evidence type="ECO:0000256" key="5">
    <source>
        <dbReference type="SAM" id="Phobius"/>
    </source>
</evidence>
<sequence length="415" mass="45229">MANKNVIVIGAGPVGIFTAMLLAKKGIKVTVFEADEGISRSPRAAVQLPAVILEFAKAGILQDVFDYGHRSDDGVCWRDGNDTTKILADLTPPPVNNPNVCAAMLGQHELCQIFLKHLHNTGNGDVIFNHAFTRAEDHGNSVTVHVKRILDDEELSFSCRYLIGADGGRSSVRKHLGLSLEGYTWQNIRLVAVNILYDLDKYNWKGGNFIVHPADWAIVVKRGKGTQWRIATSVPFVEGPDGEPITDKTVLPIIKERVARLLPGNTDEVIYLQAAPYTIHQRCVPQYRVKNTFLAGDAAHLNNPVGGLGLTTGILDAAHLAQALLKVLIENASDTILDEYARARRDTFTKLTDTLSTANLLRLSSIAPADIVAREGFFKALNDPTDKKGLFGIVSKEMGLSTTLDPTDLGLPPQV</sequence>
<gene>
    <name evidence="7" type="ORF">EDB81DRAFT_894561</name>
</gene>
<reference evidence="7" key="1">
    <citation type="journal article" date="2021" name="Nat. Commun.">
        <title>Genetic determinants of endophytism in the Arabidopsis root mycobiome.</title>
        <authorList>
            <person name="Mesny F."/>
            <person name="Miyauchi S."/>
            <person name="Thiergart T."/>
            <person name="Pickel B."/>
            <person name="Atanasova L."/>
            <person name="Karlsson M."/>
            <person name="Huettel B."/>
            <person name="Barry K.W."/>
            <person name="Haridas S."/>
            <person name="Chen C."/>
            <person name="Bauer D."/>
            <person name="Andreopoulos W."/>
            <person name="Pangilinan J."/>
            <person name="LaButti K."/>
            <person name="Riley R."/>
            <person name="Lipzen A."/>
            <person name="Clum A."/>
            <person name="Drula E."/>
            <person name="Henrissat B."/>
            <person name="Kohler A."/>
            <person name="Grigoriev I.V."/>
            <person name="Martin F.M."/>
            <person name="Hacquard S."/>
        </authorList>
    </citation>
    <scope>NUCLEOTIDE SEQUENCE</scope>
    <source>
        <strain evidence="7">MPI-CAGE-AT-0147</strain>
    </source>
</reference>
<evidence type="ECO:0000256" key="1">
    <source>
        <dbReference type="ARBA" id="ARBA00001974"/>
    </source>
</evidence>
<dbReference type="PANTHER" id="PTHR43004:SF19">
    <property type="entry name" value="BINDING MONOOXYGENASE, PUTATIVE (JCVI)-RELATED"/>
    <property type="match status" value="1"/>
</dbReference>
<feature type="domain" description="FAD-binding" evidence="6">
    <location>
        <begin position="5"/>
        <end position="353"/>
    </location>
</feature>
<evidence type="ECO:0000256" key="2">
    <source>
        <dbReference type="ARBA" id="ARBA00022630"/>
    </source>
</evidence>
<name>A0A9P9D1L9_9HYPO</name>
<keyword evidence="4" id="KW-0560">Oxidoreductase</keyword>
<dbReference type="Proteomes" id="UP000738349">
    <property type="component" value="Unassembled WGS sequence"/>
</dbReference>
<comment type="caution">
    <text evidence="7">The sequence shown here is derived from an EMBL/GenBank/DDBJ whole genome shotgun (WGS) entry which is preliminary data.</text>
</comment>
<evidence type="ECO:0000313" key="8">
    <source>
        <dbReference type="Proteomes" id="UP000738349"/>
    </source>
</evidence>
<dbReference type="Gene3D" id="3.50.50.60">
    <property type="entry name" value="FAD/NAD(P)-binding domain"/>
    <property type="match status" value="1"/>
</dbReference>
<dbReference type="InterPro" id="IPR050641">
    <property type="entry name" value="RIFMO-like"/>
</dbReference>
<keyword evidence="3" id="KW-0274">FAD</keyword>
<keyword evidence="5" id="KW-1133">Transmembrane helix</keyword>
<dbReference type="SUPFAM" id="SSF51905">
    <property type="entry name" value="FAD/NAD(P)-binding domain"/>
    <property type="match status" value="1"/>
</dbReference>
<proteinExistence type="predicted"/>
<keyword evidence="5" id="KW-0472">Membrane</keyword>
<dbReference type="Gene3D" id="3.30.9.10">
    <property type="entry name" value="D-Amino Acid Oxidase, subunit A, domain 2"/>
    <property type="match status" value="1"/>
</dbReference>
<protein>
    <recommendedName>
        <fullName evidence="6">FAD-binding domain-containing protein</fullName>
    </recommendedName>
</protein>
<dbReference type="AlphaFoldDB" id="A0A9P9D1L9"/>
<dbReference type="PANTHER" id="PTHR43004">
    <property type="entry name" value="TRK SYSTEM POTASSIUM UPTAKE PROTEIN"/>
    <property type="match status" value="1"/>
</dbReference>
<comment type="cofactor">
    <cofactor evidence="1">
        <name>FAD</name>
        <dbReference type="ChEBI" id="CHEBI:57692"/>
    </cofactor>
</comment>
<keyword evidence="5" id="KW-0812">Transmembrane</keyword>
<dbReference type="InterPro" id="IPR002938">
    <property type="entry name" value="FAD-bd"/>
</dbReference>
<keyword evidence="2" id="KW-0285">Flavoprotein</keyword>
<dbReference type="EMBL" id="JAGMUV010000043">
    <property type="protein sequence ID" value="KAH7110933.1"/>
    <property type="molecule type" value="Genomic_DNA"/>
</dbReference>